<gene>
    <name evidence="4" type="ORF">FOA43_001099</name>
</gene>
<protein>
    <recommendedName>
        <fullName evidence="2">Altered inheritance of mitochondria protein 18, mitochondrial</fullName>
    </recommendedName>
</protein>
<dbReference type="SUPFAM" id="SSF54626">
    <property type="entry name" value="Chalcone isomerase"/>
    <property type="match status" value="1"/>
</dbReference>
<comment type="similarity">
    <text evidence="1">Belongs to the AIM18/AIM46 family.</text>
</comment>
<reference evidence="4" key="1">
    <citation type="submission" date="2020-10" db="EMBL/GenBank/DDBJ databases">
        <authorList>
            <person name="Roach M.J.R."/>
        </authorList>
    </citation>
    <scope>NUCLEOTIDE SEQUENCE</scope>
    <source>
        <strain evidence="4">CBS 1945</strain>
    </source>
</reference>
<dbReference type="AlphaFoldDB" id="A0A875S0E0"/>
<name>A0A875S0E0_EENNA</name>
<evidence type="ECO:0000256" key="1">
    <source>
        <dbReference type="ARBA" id="ARBA00009111"/>
    </source>
</evidence>
<evidence type="ECO:0000256" key="2">
    <source>
        <dbReference type="ARBA" id="ARBA00018755"/>
    </source>
</evidence>
<evidence type="ECO:0000313" key="5">
    <source>
        <dbReference type="Proteomes" id="UP000662931"/>
    </source>
</evidence>
<dbReference type="Gene3D" id="3.50.70.10">
    <property type="match status" value="1"/>
</dbReference>
<accession>A0A875S0E0</accession>
<dbReference type="RefSeq" id="XP_038777350.1">
    <property type="nucleotide sequence ID" value="XM_038921422.1"/>
</dbReference>
<dbReference type="PANTHER" id="PTHR47284">
    <property type="entry name" value="FATTY-ACID-BINDING PROTEIN 2"/>
    <property type="match status" value="1"/>
</dbReference>
<dbReference type="Proteomes" id="UP000662931">
    <property type="component" value="Chromosome 1"/>
</dbReference>
<dbReference type="EMBL" id="CP064812">
    <property type="protein sequence ID" value="QPG73785.1"/>
    <property type="molecule type" value="Genomic_DNA"/>
</dbReference>
<dbReference type="InterPro" id="IPR036298">
    <property type="entry name" value="Chalcone_isomerase_sf"/>
</dbReference>
<dbReference type="GO" id="GO:0016872">
    <property type="term" value="F:intramolecular lyase activity"/>
    <property type="evidence" value="ECO:0007669"/>
    <property type="project" value="InterPro"/>
</dbReference>
<feature type="domain" description="Chalcone isomerase" evidence="3">
    <location>
        <begin position="56"/>
        <end position="264"/>
    </location>
</feature>
<dbReference type="Pfam" id="PF16035">
    <property type="entry name" value="Chalcone_2"/>
    <property type="match status" value="1"/>
</dbReference>
<proteinExistence type="inferred from homology"/>
<dbReference type="InterPro" id="IPR016087">
    <property type="entry name" value="Chalcone_isomerase"/>
</dbReference>
<keyword evidence="5" id="KW-1185">Reference proteome</keyword>
<evidence type="ECO:0000259" key="3">
    <source>
        <dbReference type="Pfam" id="PF16035"/>
    </source>
</evidence>
<evidence type="ECO:0000313" key="4">
    <source>
        <dbReference type="EMBL" id="QPG73785.1"/>
    </source>
</evidence>
<dbReference type="PANTHER" id="PTHR47284:SF3">
    <property type="entry name" value="FATTY-ACID-BINDING PROTEIN 2"/>
    <property type="match status" value="1"/>
</dbReference>
<sequence>MATVVASFLGYTGYEQISNNCKISNDTQKIDSPDAVNVDSSIDPLPVTIEKPVTQPFQLIGYGIRQVTFLHMNVYALGLYIAKEDLSLVKQIFNSRYLESLYEKPNPELSQKEALEKALEDNKLSTVLIENLLNAGVRFTARICALRNTDLSHLRDGFVRTIKNSDRYKEIMKQNDEQSEKLAKGVDELRSVMNSHRMKAYRNSRVFMEIIDQGKIRISVKIWDRNHFRDPVVMGIVEEPLVSKLLFSCYLSGANPLVGNVRKTAAENLVSMF</sequence>
<dbReference type="OrthoDB" id="18193at2759"/>
<dbReference type="KEGG" id="bnn:FOA43_001099"/>
<dbReference type="GeneID" id="62194500"/>
<organism evidence="4 5">
    <name type="scientific">Eeniella nana</name>
    <name type="common">Yeast</name>
    <name type="synonym">Brettanomyces nanus</name>
    <dbReference type="NCBI Taxonomy" id="13502"/>
    <lineage>
        <taxon>Eukaryota</taxon>
        <taxon>Fungi</taxon>
        <taxon>Dikarya</taxon>
        <taxon>Ascomycota</taxon>
        <taxon>Saccharomycotina</taxon>
        <taxon>Pichiomycetes</taxon>
        <taxon>Pichiales</taxon>
        <taxon>Pichiaceae</taxon>
        <taxon>Brettanomyces</taxon>
    </lineage>
</organism>
<dbReference type="InterPro" id="IPR016088">
    <property type="entry name" value="Chalcone_isomerase_3-sand"/>
</dbReference>